<dbReference type="EMBL" id="JACHHQ010000001">
    <property type="protein sequence ID" value="MBB5198213.1"/>
    <property type="molecule type" value="Genomic_DNA"/>
</dbReference>
<reference evidence="2 3" key="1">
    <citation type="submission" date="2020-08" db="EMBL/GenBank/DDBJ databases">
        <title>Genomic Encyclopedia of Type Strains, Phase IV (KMG-IV): sequencing the most valuable type-strain genomes for metagenomic binning, comparative biology and taxonomic classification.</title>
        <authorList>
            <person name="Goeker M."/>
        </authorList>
    </citation>
    <scope>NUCLEOTIDE SEQUENCE [LARGE SCALE GENOMIC DNA]</scope>
    <source>
        <strain evidence="2 3">DSM 23240</strain>
    </source>
</reference>
<accession>A0A840RK99</accession>
<dbReference type="AlphaFoldDB" id="A0A840RK99"/>
<dbReference type="InterPro" id="IPR022053">
    <property type="entry name" value="DUF3613"/>
</dbReference>
<feature type="signal peptide" evidence="1">
    <location>
        <begin position="1"/>
        <end position="32"/>
    </location>
</feature>
<gene>
    <name evidence="2" type="ORF">HNR39_000023</name>
</gene>
<keyword evidence="3" id="KW-1185">Reference proteome</keyword>
<evidence type="ECO:0000313" key="2">
    <source>
        <dbReference type="EMBL" id="MBB5198213.1"/>
    </source>
</evidence>
<dbReference type="Pfam" id="PF12266">
    <property type="entry name" value="DUF3613"/>
    <property type="match status" value="1"/>
</dbReference>
<sequence>MKTPQHLFFADGLTRNATLFIALALAFLPALHAQNNAPVTGGMTQVKPVTPTAAPTRSVPAVTPSTVSALQAPSSPATVAATAPTAVQEQPIARIRVGDVTRSLLQAQVDGRVAAPRLPMLGATADASYDRYLNSFTHPLPEFFETKVAKNAAN</sequence>
<evidence type="ECO:0000313" key="3">
    <source>
        <dbReference type="Proteomes" id="UP000571084"/>
    </source>
</evidence>
<name>A0A840RK99_9BURK</name>
<proteinExistence type="predicted"/>
<dbReference type="RefSeq" id="WP_168052071.1">
    <property type="nucleotide sequence ID" value="NZ_JAAOZT010000002.1"/>
</dbReference>
<organism evidence="2 3">
    <name type="scientific">Glaciimonas immobilis</name>
    <dbReference type="NCBI Taxonomy" id="728004"/>
    <lineage>
        <taxon>Bacteria</taxon>
        <taxon>Pseudomonadati</taxon>
        <taxon>Pseudomonadota</taxon>
        <taxon>Betaproteobacteria</taxon>
        <taxon>Burkholderiales</taxon>
        <taxon>Oxalobacteraceae</taxon>
        <taxon>Glaciimonas</taxon>
    </lineage>
</organism>
<feature type="chain" id="PRO_5032624956" description="DUF3613 domain-containing protein" evidence="1">
    <location>
        <begin position="33"/>
        <end position="154"/>
    </location>
</feature>
<evidence type="ECO:0008006" key="4">
    <source>
        <dbReference type="Google" id="ProtNLM"/>
    </source>
</evidence>
<comment type="caution">
    <text evidence="2">The sequence shown here is derived from an EMBL/GenBank/DDBJ whole genome shotgun (WGS) entry which is preliminary data.</text>
</comment>
<evidence type="ECO:0000256" key="1">
    <source>
        <dbReference type="SAM" id="SignalP"/>
    </source>
</evidence>
<protein>
    <recommendedName>
        <fullName evidence="4">DUF3613 domain-containing protein</fullName>
    </recommendedName>
</protein>
<dbReference type="Proteomes" id="UP000571084">
    <property type="component" value="Unassembled WGS sequence"/>
</dbReference>
<keyword evidence="1" id="KW-0732">Signal</keyword>